<name>A0A243CXE8_BACTU</name>
<sequence>MSYVKTFESSSLTKEEYQHALGYLCIERNYYYIFTKHYNLKTFPLFYLDRFIGWKFAGGSQPLLSVYDGFGEMLDKYVRREEMFSLENFKNVLLNLFQDEKKMLVNFWTKNKMGIPFVTSLMLEGMDEGDTVFFTKINEDNNAICSPIKYSELVENIDIEIPNEIELTIIDKAPIIRELANMNPYNAFQFIFKEIYGYSIIKGELYKRNEKISLKTDGVKELINYFKGAYTELVQDGAISKPNQFKLNKHIHNRFQPIQYYLGYLLKTDELSTKMSSGLKEQIQIEIENMEKALNTVLKFASLFVIKPTTANFDLYLNALNGLQDTIPSYQNIQLDIIKELVTE</sequence>
<dbReference type="Proteomes" id="UP000194911">
    <property type="component" value="Unassembled WGS sequence"/>
</dbReference>
<organism evidence="1 2">
    <name type="scientific">Bacillus thuringiensis serovar vazensis</name>
    <dbReference type="NCBI Taxonomy" id="180867"/>
    <lineage>
        <taxon>Bacteria</taxon>
        <taxon>Bacillati</taxon>
        <taxon>Bacillota</taxon>
        <taxon>Bacilli</taxon>
        <taxon>Bacillales</taxon>
        <taxon>Bacillaceae</taxon>
        <taxon>Bacillus</taxon>
        <taxon>Bacillus cereus group</taxon>
    </lineage>
</organism>
<dbReference type="AlphaFoldDB" id="A0A243CXE8"/>
<protein>
    <submittedName>
        <fullName evidence="1">Uncharacterized protein</fullName>
    </submittedName>
</protein>
<evidence type="ECO:0000313" key="1">
    <source>
        <dbReference type="EMBL" id="OTY74002.1"/>
    </source>
</evidence>
<dbReference type="EMBL" id="NFDQ01000070">
    <property type="protein sequence ID" value="OTY74002.1"/>
    <property type="molecule type" value="Genomic_DNA"/>
</dbReference>
<comment type="caution">
    <text evidence="1">The sequence shown here is derived from an EMBL/GenBank/DDBJ whole genome shotgun (WGS) entry which is preliminary data.</text>
</comment>
<accession>A0A243CXE8</accession>
<evidence type="ECO:0000313" key="2">
    <source>
        <dbReference type="Proteomes" id="UP000194911"/>
    </source>
</evidence>
<reference evidence="1 2" key="1">
    <citation type="submission" date="2016-10" db="EMBL/GenBank/DDBJ databases">
        <title>Comparative genomics of Bacillus thuringiensis reveals a path to pathogens against multiple invertebrate hosts.</title>
        <authorList>
            <person name="Zheng J."/>
            <person name="Gao Q."/>
            <person name="Liu H."/>
            <person name="Peng D."/>
            <person name="Ruan L."/>
            <person name="Sun M."/>
        </authorList>
    </citation>
    <scope>NUCLEOTIDE SEQUENCE [LARGE SCALE GENOMIC DNA]</scope>
    <source>
        <strain evidence="1">BGSC 4CE1</strain>
    </source>
</reference>
<gene>
    <name evidence="1" type="ORF">BK749_16100</name>
</gene>
<proteinExistence type="predicted"/>
<dbReference type="RefSeq" id="WP_000122810.1">
    <property type="nucleotide sequence ID" value="NZ_NFDQ01000070.1"/>
</dbReference>